<name>A0ABW2SZX7_9ACTN</name>
<evidence type="ECO:0000256" key="1">
    <source>
        <dbReference type="SAM" id="SignalP"/>
    </source>
</evidence>
<reference evidence="3" key="1">
    <citation type="journal article" date="2019" name="Int. J. Syst. Evol. Microbiol.">
        <title>The Global Catalogue of Microorganisms (GCM) 10K type strain sequencing project: providing services to taxonomists for standard genome sequencing and annotation.</title>
        <authorList>
            <consortium name="The Broad Institute Genomics Platform"/>
            <consortium name="The Broad Institute Genome Sequencing Center for Infectious Disease"/>
            <person name="Wu L."/>
            <person name="Ma J."/>
        </authorList>
    </citation>
    <scope>NUCLEOTIDE SEQUENCE [LARGE SCALE GENOMIC DNA]</scope>
    <source>
        <strain evidence="3">JCM 10083</strain>
    </source>
</reference>
<sequence length="147" mass="15494">MFKCVTGIVAAVIAAAVMLTAAPAPAGAASFSRELAAVAQAAGVSEETAYSMAVSLVSSDPEDEYRFPDEEFQDAPRSWSAVLAFVKRFWRQIVDAAKAAGEWAWWKAGKCATGAVTEVWNKFGGDLTDPEAVLAVAVYGCLKGLRG</sequence>
<evidence type="ECO:0000313" key="3">
    <source>
        <dbReference type="Proteomes" id="UP001596514"/>
    </source>
</evidence>
<feature type="signal peptide" evidence="1">
    <location>
        <begin position="1"/>
        <end position="26"/>
    </location>
</feature>
<organism evidence="2 3">
    <name type="scientific">Streptosporangium amethystogenes subsp. fukuiense</name>
    <dbReference type="NCBI Taxonomy" id="698418"/>
    <lineage>
        <taxon>Bacteria</taxon>
        <taxon>Bacillati</taxon>
        <taxon>Actinomycetota</taxon>
        <taxon>Actinomycetes</taxon>
        <taxon>Streptosporangiales</taxon>
        <taxon>Streptosporangiaceae</taxon>
        <taxon>Streptosporangium</taxon>
    </lineage>
</organism>
<comment type="caution">
    <text evidence="2">The sequence shown here is derived from an EMBL/GenBank/DDBJ whole genome shotgun (WGS) entry which is preliminary data.</text>
</comment>
<protein>
    <recommendedName>
        <fullName evidence="4">Transglycosylase SLT domain-containing protein</fullName>
    </recommendedName>
</protein>
<evidence type="ECO:0008006" key="4">
    <source>
        <dbReference type="Google" id="ProtNLM"/>
    </source>
</evidence>
<dbReference type="RefSeq" id="WP_343973692.1">
    <property type="nucleotide sequence ID" value="NZ_BAAAGK010000108.1"/>
</dbReference>
<gene>
    <name evidence="2" type="ORF">ACFQVD_14145</name>
</gene>
<dbReference type="Proteomes" id="UP001596514">
    <property type="component" value="Unassembled WGS sequence"/>
</dbReference>
<evidence type="ECO:0000313" key="2">
    <source>
        <dbReference type="EMBL" id="MFC7601239.1"/>
    </source>
</evidence>
<feature type="chain" id="PRO_5045418412" description="Transglycosylase SLT domain-containing protein" evidence="1">
    <location>
        <begin position="27"/>
        <end position="147"/>
    </location>
</feature>
<keyword evidence="3" id="KW-1185">Reference proteome</keyword>
<dbReference type="EMBL" id="JBHTEE010000001">
    <property type="protein sequence ID" value="MFC7601239.1"/>
    <property type="molecule type" value="Genomic_DNA"/>
</dbReference>
<keyword evidence="1" id="KW-0732">Signal</keyword>
<proteinExistence type="predicted"/>
<accession>A0ABW2SZX7</accession>